<sequence length="64" mass="6851">MTPSREHCYCAQYSSVLHPASAHAHHHKTPIPMHLASPPLTGGHADARECDIKPDAPIMAACIA</sequence>
<keyword evidence="3" id="KW-1185">Reference proteome</keyword>
<feature type="region of interest" description="Disordered" evidence="1">
    <location>
        <begin position="21"/>
        <end position="42"/>
    </location>
</feature>
<gene>
    <name evidence="2" type="ORF">K505DRAFT_328647</name>
</gene>
<evidence type="ECO:0000256" key="1">
    <source>
        <dbReference type="SAM" id="MobiDB-lite"/>
    </source>
</evidence>
<accession>A0A6A6WY39</accession>
<evidence type="ECO:0000313" key="3">
    <source>
        <dbReference type="Proteomes" id="UP000799757"/>
    </source>
</evidence>
<proteinExistence type="predicted"/>
<protein>
    <submittedName>
        <fullName evidence="2">Uncharacterized protein</fullName>
    </submittedName>
</protein>
<evidence type="ECO:0000313" key="2">
    <source>
        <dbReference type="EMBL" id="KAF2788828.1"/>
    </source>
</evidence>
<name>A0A6A6WY39_9PLEO</name>
<dbReference type="EMBL" id="MU002183">
    <property type="protein sequence ID" value="KAF2788828.1"/>
    <property type="molecule type" value="Genomic_DNA"/>
</dbReference>
<dbReference type="AlphaFoldDB" id="A0A6A6WY39"/>
<organism evidence="2 3">
    <name type="scientific">Melanomma pulvis-pyrius CBS 109.77</name>
    <dbReference type="NCBI Taxonomy" id="1314802"/>
    <lineage>
        <taxon>Eukaryota</taxon>
        <taxon>Fungi</taxon>
        <taxon>Dikarya</taxon>
        <taxon>Ascomycota</taxon>
        <taxon>Pezizomycotina</taxon>
        <taxon>Dothideomycetes</taxon>
        <taxon>Pleosporomycetidae</taxon>
        <taxon>Pleosporales</taxon>
        <taxon>Melanommataceae</taxon>
        <taxon>Melanomma</taxon>
    </lineage>
</organism>
<dbReference type="Proteomes" id="UP000799757">
    <property type="component" value="Unassembled WGS sequence"/>
</dbReference>
<reference evidence="2" key="1">
    <citation type="journal article" date="2020" name="Stud. Mycol.">
        <title>101 Dothideomycetes genomes: a test case for predicting lifestyles and emergence of pathogens.</title>
        <authorList>
            <person name="Haridas S."/>
            <person name="Albert R."/>
            <person name="Binder M."/>
            <person name="Bloem J."/>
            <person name="Labutti K."/>
            <person name="Salamov A."/>
            <person name="Andreopoulos B."/>
            <person name="Baker S."/>
            <person name="Barry K."/>
            <person name="Bills G."/>
            <person name="Bluhm B."/>
            <person name="Cannon C."/>
            <person name="Castanera R."/>
            <person name="Culley D."/>
            <person name="Daum C."/>
            <person name="Ezra D."/>
            <person name="Gonzalez J."/>
            <person name="Henrissat B."/>
            <person name="Kuo A."/>
            <person name="Liang C."/>
            <person name="Lipzen A."/>
            <person name="Lutzoni F."/>
            <person name="Magnuson J."/>
            <person name="Mondo S."/>
            <person name="Nolan M."/>
            <person name="Ohm R."/>
            <person name="Pangilinan J."/>
            <person name="Park H.-J."/>
            <person name="Ramirez L."/>
            <person name="Alfaro M."/>
            <person name="Sun H."/>
            <person name="Tritt A."/>
            <person name="Yoshinaga Y."/>
            <person name="Zwiers L.-H."/>
            <person name="Turgeon B."/>
            <person name="Goodwin S."/>
            <person name="Spatafora J."/>
            <person name="Crous P."/>
            <person name="Grigoriev I."/>
        </authorList>
    </citation>
    <scope>NUCLEOTIDE SEQUENCE</scope>
    <source>
        <strain evidence="2">CBS 109.77</strain>
    </source>
</reference>